<evidence type="ECO:0000313" key="15">
    <source>
        <dbReference type="EMBL" id="NOL49037.1"/>
    </source>
</evidence>
<evidence type="ECO:0000256" key="2">
    <source>
        <dbReference type="ARBA" id="ARBA00022475"/>
    </source>
</evidence>
<dbReference type="EC" id="2.7.8.-" evidence="12"/>
<comment type="subcellular location">
    <subcellularLocation>
        <location evidence="1">Cell membrane</location>
        <topology evidence="1">Multi-pass membrane protein</topology>
    </subcellularLocation>
</comment>
<keyword evidence="11" id="KW-1208">Phospholipid metabolism</keyword>
<dbReference type="PANTHER" id="PTHR21248:SF22">
    <property type="entry name" value="PHOSPHOLIPASE D"/>
    <property type="match status" value="1"/>
</dbReference>
<dbReference type="AlphaFoldDB" id="A0A7Y4L8R5"/>
<dbReference type="Pfam" id="PF13091">
    <property type="entry name" value="PLDc_2"/>
    <property type="match status" value="2"/>
</dbReference>
<dbReference type="Proteomes" id="UP000541421">
    <property type="component" value="Unassembled WGS sequence"/>
</dbReference>
<keyword evidence="9 13" id="KW-0472">Membrane</keyword>
<dbReference type="InterPro" id="IPR025202">
    <property type="entry name" value="PLD-like_dom"/>
</dbReference>
<keyword evidence="6" id="KW-0677">Repeat</keyword>
<sequence length="486" mass="55427">MPFLSTLSWIAFFHTVIAVSVIWCVAVREDISPEARMAWFMAIILFPVGGYILYYLFGSARVNDLTRRRYHNTYQHIYQHYAQHAGIRYLGQSQNLSLIASSYQAPFRYLTSINKLYPVLNNQAELMPDGDSARTRLIQDIDNASQSVSVLYYIWLDDHTGKAVAQALIRAAQRGVQCRVLVDAIGSRRFLRSATWKQLQQSGVKTGISLPLSPWWVIFLRRPDLRNHRKITLIDGKITYCGSQNCADEAFAIKAKYAPWVDIMLRLEGPIVTQTQMLFLADWMLATHESPSQITLPLTTIPKKGFPAHIMGGGPTERQYSTSQFLVSLINSAKKTLTISTPYFVPDAAVLEALCTVAWQSVKVTLIFPKRNDSWVVAGVSRCHYNRLLTAGCHIYEYEKGLLHAKTLTIDGKISLIGSTNLDLRSFDLNYENNILLQDEKTTLDILQRQQQYIQDSSPVHHEHVQQWSNWRRIWYNLLATISPIL</sequence>
<gene>
    <name evidence="15" type="primary">cls</name>
    <name evidence="15" type="ORF">HKX40_02620</name>
</gene>
<evidence type="ECO:0000256" key="7">
    <source>
        <dbReference type="ARBA" id="ARBA00022989"/>
    </source>
</evidence>
<dbReference type="RefSeq" id="WP_171587999.1">
    <property type="nucleotide sequence ID" value="NZ_JABGBO010000002.1"/>
</dbReference>
<dbReference type="PANTHER" id="PTHR21248">
    <property type="entry name" value="CARDIOLIPIN SYNTHASE"/>
    <property type="match status" value="1"/>
</dbReference>
<dbReference type="EMBL" id="JABGBO010000002">
    <property type="protein sequence ID" value="NOL49037.1"/>
    <property type="molecule type" value="Genomic_DNA"/>
</dbReference>
<evidence type="ECO:0000256" key="12">
    <source>
        <dbReference type="NCBIfam" id="TIGR04265"/>
    </source>
</evidence>
<feature type="domain" description="PLD phosphodiesterase" evidence="14">
    <location>
        <begin position="399"/>
        <end position="426"/>
    </location>
</feature>
<evidence type="ECO:0000256" key="4">
    <source>
        <dbReference type="ARBA" id="ARBA00022679"/>
    </source>
</evidence>
<organism evidence="15 16">
    <name type="scientific">Pelistega europaea</name>
    <dbReference type="NCBI Taxonomy" id="106147"/>
    <lineage>
        <taxon>Bacteria</taxon>
        <taxon>Pseudomonadati</taxon>
        <taxon>Pseudomonadota</taxon>
        <taxon>Betaproteobacteria</taxon>
        <taxon>Burkholderiales</taxon>
        <taxon>Alcaligenaceae</taxon>
        <taxon>Pelistega</taxon>
    </lineage>
</organism>
<evidence type="ECO:0000256" key="6">
    <source>
        <dbReference type="ARBA" id="ARBA00022737"/>
    </source>
</evidence>
<accession>A0A7Y4L8R5</accession>
<dbReference type="PROSITE" id="PS50035">
    <property type="entry name" value="PLD"/>
    <property type="match status" value="2"/>
</dbReference>
<protein>
    <recommendedName>
        <fullName evidence="12">Cardiolipin synthase</fullName>
        <ecNumber evidence="12">2.7.8.-</ecNumber>
    </recommendedName>
</protein>
<feature type="transmembrane region" description="Helical" evidence="13">
    <location>
        <begin position="6"/>
        <end position="26"/>
    </location>
</feature>
<dbReference type="Gene3D" id="3.30.870.10">
    <property type="entry name" value="Endonuclease Chain A"/>
    <property type="match status" value="2"/>
</dbReference>
<dbReference type="SUPFAM" id="SSF56024">
    <property type="entry name" value="Phospholipase D/nuclease"/>
    <property type="match status" value="2"/>
</dbReference>
<proteinExistence type="predicted"/>
<evidence type="ECO:0000256" key="11">
    <source>
        <dbReference type="ARBA" id="ARBA00023264"/>
    </source>
</evidence>
<evidence type="ECO:0000256" key="8">
    <source>
        <dbReference type="ARBA" id="ARBA00023098"/>
    </source>
</evidence>
<keyword evidence="5 13" id="KW-0812">Transmembrane</keyword>
<dbReference type="GO" id="GO:0005886">
    <property type="term" value="C:plasma membrane"/>
    <property type="evidence" value="ECO:0007669"/>
    <property type="project" value="UniProtKB-SubCell"/>
</dbReference>
<evidence type="ECO:0000256" key="9">
    <source>
        <dbReference type="ARBA" id="ARBA00023136"/>
    </source>
</evidence>
<keyword evidence="2" id="KW-1003">Cell membrane</keyword>
<dbReference type="InterPro" id="IPR022924">
    <property type="entry name" value="Cardiolipin_synthase"/>
</dbReference>
<name>A0A7Y4L8R5_9BURK</name>
<keyword evidence="8" id="KW-0443">Lipid metabolism</keyword>
<keyword evidence="3" id="KW-0444">Lipid biosynthesis</keyword>
<dbReference type="InterPro" id="IPR001736">
    <property type="entry name" value="PLipase_D/transphosphatidylase"/>
</dbReference>
<feature type="transmembrane region" description="Helical" evidence="13">
    <location>
        <begin position="38"/>
        <end position="57"/>
    </location>
</feature>
<dbReference type="GO" id="GO:0008808">
    <property type="term" value="F:cardiolipin synthase activity"/>
    <property type="evidence" value="ECO:0007669"/>
    <property type="project" value="UniProtKB-UniRule"/>
</dbReference>
<dbReference type="NCBIfam" id="TIGR04265">
    <property type="entry name" value="bac_cardiolipin"/>
    <property type="match status" value="1"/>
</dbReference>
<dbReference type="Pfam" id="PF13396">
    <property type="entry name" value="PLDc_N"/>
    <property type="match status" value="1"/>
</dbReference>
<evidence type="ECO:0000256" key="1">
    <source>
        <dbReference type="ARBA" id="ARBA00004651"/>
    </source>
</evidence>
<evidence type="ECO:0000256" key="3">
    <source>
        <dbReference type="ARBA" id="ARBA00022516"/>
    </source>
</evidence>
<reference evidence="15 16" key="1">
    <citation type="submission" date="2020-05" db="EMBL/GenBank/DDBJ databases">
        <authorList>
            <person name="Niu N."/>
        </authorList>
    </citation>
    <scope>NUCLEOTIDE SEQUENCE [LARGE SCALE GENOMIC DNA]</scope>
    <source>
        <strain evidence="15 16">LMG10982</strain>
    </source>
</reference>
<evidence type="ECO:0000313" key="16">
    <source>
        <dbReference type="Proteomes" id="UP000541421"/>
    </source>
</evidence>
<evidence type="ECO:0000256" key="5">
    <source>
        <dbReference type="ARBA" id="ARBA00022692"/>
    </source>
</evidence>
<dbReference type="CDD" id="cd09152">
    <property type="entry name" value="PLDc_EcCLS_like_1"/>
    <property type="match status" value="1"/>
</dbReference>
<keyword evidence="4" id="KW-0808">Transferase</keyword>
<keyword evidence="10" id="KW-0594">Phospholipid biosynthesis</keyword>
<feature type="domain" description="PLD phosphodiesterase" evidence="14">
    <location>
        <begin position="223"/>
        <end position="250"/>
    </location>
</feature>
<evidence type="ECO:0000259" key="14">
    <source>
        <dbReference type="PROSITE" id="PS50035"/>
    </source>
</evidence>
<dbReference type="CDD" id="cd09158">
    <property type="entry name" value="PLDc_EcCLS_like_2"/>
    <property type="match status" value="1"/>
</dbReference>
<dbReference type="GO" id="GO:0032049">
    <property type="term" value="P:cardiolipin biosynthetic process"/>
    <property type="evidence" value="ECO:0007669"/>
    <property type="project" value="UniProtKB-UniRule"/>
</dbReference>
<evidence type="ECO:0000256" key="10">
    <source>
        <dbReference type="ARBA" id="ARBA00023209"/>
    </source>
</evidence>
<keyword evidence="7 13" id="KW-1133">Transmembrane helix</keyword>
<dbReference type="SMART" id="SM00155">
    <property type="entry name" value="PLDc"/>
    <property type="match status" value="2"/>
</dbReference>
<keyword evidence="16" id="KW-1185">Reference proteome</keyword>
<dbReference type="InterPro" id="IPR027379">
    <property type="entry name" value="CLS_N"/>
</dbReference>
<comment type="caution">
    <text evidence="15">The sequence shown here is derived from an EMBL/GenBank/DDBJ whole genome shotgun (WGS) entry which is preliminary data.</text>
</comment>
<evidence type="ECO:0000256" key="13">
    <source>
        <dbReference type="SAM" id="Phobius"/>
    </source>
</evidence>